<dbReference type="EMBL" id="QSBD01000003">
    <property type="protein sequence ID" value="RGX00004.1"/>
    <property type="molecule type" value="Genomic_DNA"/>
</dbReference>
<dbReference type="Pfam" id="PF13149">
    <property type="entry name" value="Mfa_like_1"/>
    <property type="match status" value="1"/>
</dbReference>
<keyword evidence="1" id="KW-0732">Signal</keyword>
<proteinExistence type="predicted"/>
<dbReference type="RefSeq" id="WP_117901821.1">
    <property type="nucleotide sequence ID" value="NZ_QSBD01000003.1"/>
</dbReference>
<name>A0A413E5E2_BACSE</name>
<feature type="chain" id="PRO_5019132366" evidence="1">
    <location>
        <begin position="21"/>
        <end position="318"/>
    </location>
</feature>
<organism evidence="2 3">
    <name type="scientific">Bacteroides stercoris</name>
    <dbReference type="NCBI Taxonomy" id="46506"/>
    <lineage>
        <taxon>Bacteria</taxon>
        <taxon>Pseudomonadati</taxon>
        <taxon>Bacteroidota</taxon>
        <taxon>Bacteroidia</taxon>
        <taxon>Bacteroidales</taxon>
        <taxon>Bacteroidaceae</taxon>
        <taxon>Bacteroides</taxon>
    </lineage>
</organism>
<dbReference type="Gene3D" id="2.60.40.2630">
    <property type="match status" value="1"/>
</dbReference>
<evidence type="ECO:0000313" key="2">
    <source>
        <dbReference type="EMBL" id="RGX00004.1"/>
    </source>
</evidence>
<comment type="caution">
    <text evidence="2">The sequence shown here is derived from an EMBL/GenBank/DDBJ whole genome shotgun (WGS) entry which is preliminary data.</text>
</comment>
<accession>A0A413E5E2</accession>
<dbReference type="Gene3D" id="2.60.40.2620">
    <property type="entry name" value="Fimbrillin-like"/>
    <property type="match status" value="1"/>
</dbReference>
<reference evidence="2 3" key="1">
    <citation type="submission" date="2018-08" db="EMBL/GenBank/DDBJ databases">
        <title>A genome reference for cultivated species of the human gut microbiota.</title>
        <authorList>
            <person name="Zou Y."/>
            <person name="Xue W."/>
            <person name="Luo G."/>
        </authorList>
    </citation>
    <scope>NUCLEOTIDE SEQUENCE [LARGE SCALE GENOMIC DNA]</scope>
    <source>
        <strain evidence="2 3">AF05-4</strain>
    </source>
</reference>
<dbReference type="PROSITE" id="PS51257">
    <property type="entry name" value="PROKAR_LIPOPROTEIN"/>
    <property type="match status" value="1"/>
</dbReference>
<protein>
    <submittedName>
        <fullName evidence="2">Fimbrillin family protein</fullName>
    </submittedName>
</protein>
<dbReference type="InterPro" id="IPR042278">
    <property type="entry name" value="Mfa-like_1_N"/>
</dbReference>
<evidence type="ECO:0000256" key="1">
    <source>
        <dbReference type="SAM" id="SignalP"/>
    </source>
</evidence>
<dbReference type="InterPro" id="IPR025049">
    <property type="entry name" value="Mfa-like_1"/>
</dbReference>
<evidence type="ECO:0000313" key="3">
    <source>
        <dbReference type="Proteomes" id="UP000284777"/>
    </source>
</evidence>
<dbReference type="CDD" id="cd13120">
    <property type="entry name" value="BF2867_like_N"/>
    <property type="match status" value="1"/>
</dbReference>
<dbReference type="AlphaFoldDB" id="A0A413E5E2"/>
<sequence>MIKNKLIYFFLAGTFLTACSDNEAPAIDPKAYPLVIKAKVYNSYDTEQEGVTWTKPEDIIGVYVLKSGSSEVVSPHANLSYSPTPTSYDDYFQPNQVDAIPYFPTTGKDVWDVTIYYPRQETFEIEGMVPLKLDKQGELKASTLLYGRAKSLTKENTVASMRLAPALSRLVFYFHAGEGISPEQLSDVTVDLDGLPTIGNFNVIDGSFSADAESVISFRMRTSSSTNADVARTTEAFVMPLGSTQGYVATITAKQLPEALTKKIYSISSSIGSLERGMQYVFDVTVNTNGYVIESSSSPIAGWEEGDKISGEGEETQP</sequence>
<dbReference type="Proteomes" id="UP000284777">
    <property type="component" value="Unassembled WGS sequence"/>
</dbReference>
<gene>
    <name evidence="2" type="ORF">DWV41_04140</name>
</gene>
<feature type="signal peptide" evidence="1">
    <location>
        <begin position="1"/>
        <end position="20"/>
    </location>
</feature>
<dbReference type="CDD" id="cd13121">
    <property type="entry name" value="BF2867_like_C"/>
    <property type="match status" value="1"/>
</dbReference>